<dbReference type="EMBL" id="JAWDGP010000750">
    <property type="protein sequence ID" value="KAK3797731.1"/>
    <property type="molecule type" value="Genomic_DNA"/>
</dbReference>
<evidence type="ECO:0000313" key="2">
    <source>
        <dbReference type="Proteomes" id="UP001283361"/>
    </source>
</evidence>
<proteinExistence type="predicted"/>
<protein>
    <submittedName>
        <fullName evidence="1">Uncharacterized protein</fullName>
    </submittedName>
</protein>
<name>A0AAE1E841_9GAST</name>
<reference evidence="1" key="1">
    <citation type="journal article" date="2023" name="G3 (Bethesda)">
        <title>A reference genome for the long-term kleptoplast-retaining sea slug Elysia crispata morphotype clarki.</title>
        <authorList>
            <person name="Eastman K.E."/>
            <person name="Pendleton A.L."/>
            <person name="Shaikh M.A."/>
            <person name="Suttiyut T."/>
            <person name="Ogas R."/>
            <person name="Tomko P."/>
            <person name="Gavelis G."/>
            <person name="Widhalm J.R."/>
            <person name="Wisecaver J.H."/>
        </authorList>
    </citation>
    <scope>NUCLEOTIDE SEQUENCE</scope>
    <source>
        <strain evidence="1">ECLA1</strain>
    </source>
</reference>
<evidence type="ECO:0000313" key="1">
    <source>
        <dbReference type="EMBL" id="KAK3797731.1"/>
    </source>
</evidence>
<comment type="caution">
    <text evidence="1">The sequence shown here is derived from an EMBL/GenBank/DDBJ whole genome shotgun (WGS) entry which is preliminary data.</text>
</comment>
<dbReference type="AlphaFoldDB" id="A0AAE1E841"/>
<sequence length="102" mass="10954">MTTFIFVCGEERDNHFSPSALISLLGSSPYRKNHVISCRARANYFPPQTSAVRIITALLGDPHQLKRLPITSLSAEIGISSARSITVTGERAGEGGGRALRG</sequence>
<keyword evidence="2" id="KW-1185">Reference proteome</keyword>
<organism evidence="1 2">
    <name type="scientific">Elysia crispata</name>
    <name type="common">lettuce slug</name>
    <dbReference type="NCBI Taxonomy" id="231223"/>
    <lineage>
        <taxon>Eukaryota</taxon>
        <taxon>Metazoa</taxon>
        <taxon>Spiralia</taxon>
        <taxon>Lophotrochozoa</taxon>
        <taxon>Mollusca</taxon>
        <taxon>Gastropoda</taxon>
        <taxon>Heterobranchia</taxon>
        <taxon>Euthyneura</taxon>
        <taxon>Panpulmonata</taxon>
        <taxon>Sacoglossa</taxon>
        <taxon>Placobranchoidea</taxon>
        <taxon>Plakobranchidae</taxon>
        <taxon>Elysia</taxon>
    </lineage>
</organism>
<gene>
    <name evidence="1" type="ORF">RRG08_054748</name>
</gene>
<dbReference type="Proteomes" id="UP001283361">
    <property type="component" value="Unassembled WGS sequence"/>
</dbReference>
<accession>A0AAE1E841</accession>